<protein>
    <submittedName>
        <fullName evidence="2">Transcriptional repressor DicA</fullName>
    </submittedName>
</protein>
<evidence type="ECO:0000313" key="2">
    <source>
        <dbReference type="EMBL" id="OCQ53545.1"/>
    </source>
</evidence>
<sequence>MTNDNSIASRLIERRVMLGWSQNELAKQSEVAPAQISRYESGKSKPSTQVIGRLANAMYVPFEWLAYGDTTRFENVKNESGEMLYSIGMSADIVDMIDKEALRLNVDPGELTRAVLILGYEIYKNKK</sequence>
<accession>A0A1C0U6N0</accession>
<dbReference type="SMART" id="SM00530">
    <property type="entry name" value="HTH_XRE"/>
    <property type="match status" value="1"/>
</dbReference>
<dbReference type="EMBL" id="LOMY01000036">
    <property type="protein sequence ID" value="OCQ53545.1"/>
    <property type="molecule type" value="Genomic_DNA"/>
</dbReference>
<dbReference type="Proteomes" id="UP000093476">
    <property type="component" value="Unassembled WGS sequence"/>
</dbReference>
<dbReference type="GO" id="GO:0003677">
    <property type="term" value="F:DNA binding"/>
    <property type="evidence" value="ECO:0007669"/>
    <property type="project" value="InterPro"/>
</dbReference>
<dbReference type="Gene3D" id="1.10.260.40">
    <property type="entry name" value="lambda repressor-like DNA-binding domains"/>
    <property type="match status" value="1"/>
</dbReference>
<keyword evidence="3" id="KW-1185">Reference proteome</keyword>
<gene>
    <name evidence="2" type="ORF">Ppb6_01171</name>
</gene>
<feature type="domain" description="HTH cro/C1-type" evidence="1">
    <location>
        <begin position="11"/>
        <end position="65"/>
    </location>
</feature>
<evidence type="ECO:0000313" key="3">
    <source>
        <dbReference type="Proteomes" id="UP000093476"/>
    </source>
</evidence>
<reference evidence="2 3" key="1">
    <citation type="submission" date="2015-12" db="EMBL/GenBank/DDBJ databases">
        <title>Genome comparisons provide insights into the role of secondary metabolites in the pathogenic phase of the Photorhabdus life cycle.</title>
        <authorList>
            <person name="Tobias N.J."/>
            <person name="Mishra B."/>
            <person name="Gupta D.K."/>
            <person name="Thines M."/>
            <person name="Stinear T.P."/>
            <person name="Bode H.B."/>
        </authorList>
    </citation>
    <scope>NUCLEOTIDE SEQUENCE [LARGE SCALE GENOMIC DNA]</scope>
    <source>
        <strain evidence="2 3">PB68.1</strain>
    </source>
</reference>
<dbReference type="RefSeq" id="WP_083195574.1">
    <property type="nucleotide sequence ID" value="NZ_CAWMQZ010000036.1"/>
</dbReference>
<dbReference type="InterPro" id="IPR001387">
    <property type="entry name" value="Cro/C1-type_HTH"/>
</dbReference>
<evidence type="ECO:0000259" key="1">
    <source>
        <dbReference type="PROSITE" id="PS50943"/>
    </source>
</evidence>
<dbReference type="SUPFAM" id="SSF47413">
    <property type="entry name" value="lambda repressor-like DNA-binding domains"/>
    <property type="match status" value="1"/>
</dbReference>
<comment type="caution">
    <text evidence="2">The sequence shown here is derived from an EMBL/GenBank/DDBJ whole genome shotgun (WGS) entry which is preliminary data.</text>
</comment>
<name>A0A1C0U6N0_9GAMM</name>
<dbReference type="InterPro" id="IPR010982">
    <property type="entry name" value="Lambda_DNA-bd_dom_sf"/>
</dbReference>
<organism evidence="2 3">
    <name type="scientific">Photorhabdus australis subsp. thailandensis</name>
    <dbReference type="NCBI Taxonomy" id="2805096"/>
    <lineage>
        <taxon>Bacteria</taxon>
        <taxon>Pseudomonadati</taxon>
        <taxon>Pseudomonadota</taxon>
        <taxon>Gammaproteobacteria</taxon>
        <taxon>Enterobacterales</taxon>
        <taxon>Morganellaceae</taxon>
        <taxon>Photorhabdus</taxon>
    </lineage>
</organism>
<dbReference type="CDD" id="cd00093">
    <property type="entry name" value="HTH_XRE"/>
    <property type="match status" value="1"/>
</dbReference>
<dbReference type="STRING" id="286156.Ppb6_01171"/>
<dbReference type="Pfam" id="PF01381">
    <property type="entry name" value="HTH_3"/>
    <property type="match status" value="1"/>
</dbReference>
<dbReference type="AlphaFoldDB" id="A0A1C0U6N0"/>
<dbReference type="PROSITE" id="PS50943">
    <property type="entry name" value="HTH_CROC1"/>
    <property type="match status" value="1"/>
</dbReference>
<proteinExistence type="predicted"/>